<feature type="region of interest" description="Disordered" evidence="7">
    <location>
        <begin position="739"/>
        <end position="758"/>
    </location>
</feature>
<feature type="compositionally biased region" description="Polar residues" evidence="7">
    <location>
        <begin position="260"/>
        <end position="270"/>
    </location>
</feature>
<dbReference type="InterPro" id="IPR036859">
    <property type="entry name" value="CAP-Gly_dom_sf"/>
</dbReference>
<feature type="compositionally biased region" description="Pro residues" evidence="7">
    <location>
        <begin position="369"/>
        <end position="380"/>
    </location>
</feature>
<dbReference type="PANTHER" id="PTHR45615:SF40">
    <property type="entry name" value="MYOSIN HEAVY CHAIN, NON-MUSCLE"/>
    <property type="match status" value="1"/>
</dbReference>
<sequence length="2057" mass="224804">MRAKTVELTCNSVQDLTYHFATIEEYLALPESEETWDKLALALTRLKSLLENGADGFPSEFISLLRGVARPLINCVNSERSKLSGVSLEFFVSLGQTLQSSFAPLVPVFFPTLLSQCMRSNKVFSARGKACVIEIIGSTRLPGILTYLLNSVKDKSITMRLAAAEAALACLNTCDPGELAKGIRQGEIESIIKATIQDPSSDIRKTSRKMFEAYSILNPDRIDTFVQPLSPIAKKYLNVKPKEPPQSNVNSRSHVGVAPSRSTRPAQSSAKPIPKPALTLPPNHVRPASALSHHSTHSVTGNTLSTTSTRFNTMSQARVEVTARPGPSRIMNRPAPRSGGVTHVQLGATSVPGDVPKMHAGPRRITIVPAPPPQEIPLPKPKVLVQTTSLPERPKSRVATKLPSMVSSQASSKGPSRPPSATGRSRKELELPKLAPTRSRSQARTTKPNRTEKTKDMPLVPPQSRARTVSNARPPSRMDLAKSVRPPSRADSIKSTRTGTSTTTKVSGERKRLEPQPTNAKDIKETEPAISVPLPPSPSLPPASTTDSLPSLKLETEVEFVPPVAPSPRKATAETKVVHALKMGHPLLANNTDSPVSTSEVEAIPSPVVAPELVEEPRRPAIEPIQEPVLEKVASTQVVEQNNPVPNPVSARVQKPTESLPEFTHRVAEPPMPLRVKGKERTNKVGDLVARFEDANKLRPVHPSRTVDQTPISALVSTIRRGFEDMKALPALEIVQEGDSVDVTPPPRPTDSSVKRKSTPVVITRRRTSIFWPDTLFFRARKPCLRFRTRCDGWYSVPREPQRTCWAVAWNGVRRGWTRFAPKKEETNGKVAAETADVVLAATVGSLEMGDSDGLRLRGAAKPRSSGIPTPGRPSTGIPTPGRLRSVSSAGSNIPSSAVTPVEDTAYMFRTLADAIKANDPAQHRTSTSNQSLSTLSPPSPSNNYSGGKSISANRPSSVASSVSAVSSVNSRVSSALSHPIPARSASRQSNVHGRSVSRTGRQFEIGDDVRIESLGFEGVLRFIGPIEGKPGEWAGVELGGGFIGKGKNDGSVNGTKYFVCPPKCGVFVAVDKLSRPAVRSSIISRPASAASVRSTSGRITPSYSGRVTPSISTGRVTPSFPTGRVTPSLNSSRVGPTTGRTTPANRRATTGPFTTPKTVTKPSIPASQITPGSRASKYVGVTATQLRKSPAIPRKTPTGRESPTRSVTHTISSPVRSLGTGSPFNTPKVFGSRYDDTTITGSPTSKSKLLLKTPKPRIPSSVAMPPPSSPSSARIYGDDEDGLPPSGSFQSLHTARMQRTISANSAGPASPRPSSAASSTMNDWARQQELLTEDVARLQSRLDALEYENEELRQKADAAEALAAAASQSRATSSTDSYTTANSPMIDITPAADTSALREKVDHLTMERDSLTQERDGLSTRISTLEAAAKTQERTLAERESKIESLERAVKESTLDLTQLKTDSENRQKELQSKLEDNEQMLKNLKEVLTAKEGQETESGAILAAKDKEIVLLESRVEKSSKEWEEERIDLQRQVQELRLAGQETIGLYEERLGTSETKRYELEDMVTSLEEQLNAAARPSSPTSLAKYASSAAQIENETLQDQVSHLQNKIRTLEDMLEDARAAAERDEVVVRERIKRYKDKEEGMKKEAAEARKEMERLVRAEEQTRQRLGEIEEAFRENHLTLENARAEIETLRGELADTEDTRGGSVDQIASREASASHEKRQLEEEIVELRQKLEGSSQRQIQLEQQLEGGDQVIIAALRQELEERSAEIDALRKKANREATIPMEPARATPLSPPSKYDLNSARDEIKGLKSVANSLSVNFSLIVTAFRHIIQELQKENQAVKQQAKLMESENQLLMQETEQLRQEMKVLEEDVEKSLQREESRLDAEEQIYPDDIQKVAQELKSKHIIEVEQLRKRMSEMEMKHARVVHDLHKEMSELEALVESKIYREDDLEREIERLKEKLTKSQRKSSKNGNGLPSVPAANDAPSSAAEGEVCEICERAGHDIFTCDLLKDDSSSTRQKAGGGLYCEDCEGTDHVAADCPHSLDVF</sequence>
<feature type="region of interest" description="Disordered" evidence="7">
    <location>
        <begin position="920"/>
        <end position="956"/>
    </location>
</feature>
<feature type="region of interest" description="Disordered" evidence="7">
    <location>
        <begin position="1088"/>
        <end position="1173"/>
    </location>
</feature>
<feature type="compositionally biased region" description="Low complexity" evidence="7">
    <location>
        <begin position="493"/>
        <end position="506"/>
    </location>
</feature>
<feature type="compositionally biased region" description="Polar residues" evidence="7">
    <location>
        <begin position="297"/>
        <end position="306"/>
    </location>
</feature>
<feature type="compositionally biased region" description="Polar residues" evidence="7">
    <location>
        <begin position="1288"/>
        <end position="1302"/>
    </location>
</feature>
<dbReference type="SMART" id="SM01052">
    <property type="entry name" value="CAP_GLY"/>
    <property type="match status" value="1"/>
</dbReference>
<feature type="region of interest" description="Disordered" evidence="7">
    <location>
        <begin position="1971"/>
        <end position="1996"/>
    </location>
</feature>
<reference evidence="9" key="2">
    <citation type="submission" date="2020-11" db="EMBL/GenBank/DDBJ databases">
        <authorList>
            <consortium name="DOE Joint Genome Institute"/>
            <person name="Kuo A."/>
            <person name="Miyauchi S."/>
            <person name="Kiss E."/>
            <person name="Drula E."/>
            <person name="Kohler A."/>
            <person name="Sanchez-Garcia M."/>
            <person name="Andreopoulos B."/>
            <person name="Barry K.W."/>
            <person name="Bonito G."/>
            <person name="Buee M."/>
            <person name="Carver A."/>
            <person name="Chen C."/>
            <person name="Cichocki N."/>
            <person name="Clum A."/>
            <person name="Culley D."/>
            <person name="Crous P.W."/>
            <person name="Fauchery L."/>
            <person name="Girlanda M."/>
            <person name="Hayes R."/>
            <person name="Keri Z."/>
            <person name="Labutti K."/>
            <person name="Lipzen A."/>
            <person name="Lombard V."/>
            <person name="Magnuson J."/>
            <person name="Maillard F."/>
            <person name="Morin E."/>
            <person name="Murat C."/>
            <person name="Nolan M."/>
            <person name="Ohm R."/>
            <person name="Pangilinan J."/>
            <person name="Pereira M."/>
            <person name="Perotto S."/>
            <person name="Peter M."/>
            <person name="Riley R."/>
            <person name="Sitrit Y."/>
            <person name="Stielow B."/>
            <person name="Szollosi G."/>
            <person name="Zifcakova L."/>
            <person name="Stursova M."/>
            <person name="Spatafora J.W."/>
            <person name="Tedersoo L."/>
            <person name="Vaario L.-M."/>
            <person name="Yamada A."/>
            <person name="Yan M."/>
            <person name="Wang P."/>
            <person name="Xu J."/>
            <person name="Bruns T."/>
            <person name="Baldrian P."/>
            <person name="Vilgalys R."/>
            <person name="Henrissat B."/>
            <person name="Grigoriev I.V."/>
            <person name="Hibbett D."/>
            <person name="Nagy L.G."/>
            <person name="Martin F.M."/>
        </authorList>
    </citation>
    <scope>NUCLEOTIDE SEQUENCE</scope>
    <source>
        <strain evidence="9">UH-Tt-Lm1</strain>
    </source>
</reference>
<dbReference type="SUPFAM" id="SSF74924">
    <property type="entry name" value="Cap-Gly domain"/>
    <property type="match status" value="1"/>
</dbReference>
<evidence type="ECO:0000256" key="6">
    <source>
        <dbReference type="SAM" id="Coils"/>
    </source>
</evidence>
<feature type="region of interest" description="Disordered" evidence="7">
    <location>
        <begin position="1190"/>
        <end position="1323"/>
    </location>
</feature>
<dbReference type="GO" id="GO:0016460">
    <property type="term" value="C:myosin II complex"/>
    <property type="evidence" value="ECO:0007669"/>
    <property type="project" value="TreeGrafter"/>
</dbReference>
<evidence type="ECO:0000256" key="4">
    <source>
        <dbReference type="ARBA" id="ARBA00022701"/>
    </source>
</evidence>
<feature type="compositionally biased region" description="Polar residues" evidence="7">
    <location>
        <begin position="1200"/>
        <end position="1226"/>
    </location>
</feature>
<evidence type="ECO:0000256" key="2">
    <source>
        <dbReference type="ARBA" id="ARBA00009549"/>
    </source>
</evidence>
<dbReference type="PROSITE" id="PS50245">
    <property type="entry name" value="CAP_GLY_2"/>
    <property type="match status" value="1"/>
</dbReference>
<feature type="region of interest" description="Disordered" evidence="7">
    <location>
        <begin position="239"/>
        <end position="306"/>
    </location>
</feature>
<dbReference type="GO" id="GO:0005819">
    <property type="term" value="C:spindle"/>
    <property type="evidence" value="ECO:0007669"/>
    <property type="project" value="UniProtKB-SubCell"/>
</dbReference>
<feature type="compositionally biased region" description="Low complexity" evidence="7">
    <location>
        <begin position="926"/>
        <end position="956"/>
    </location>
</feature>
<feature type="compositionally biased region" description="Polar residues" evidence="7">
    <location>
        <begin position="886"/>
        <end position="898"/>
    </location>
</feature>
<feature type="region of interest" description="Disordered" evidence="7">
    <location>
        <begin position="1704"/>
        <end position="1727"/>
    </location>
</feature>
<dbReference type="PANTHER" id="PTHR45615">
    <property type="entry name" value="MYOSIN HEAVY CHAIN, NON-MUSCLE"/>
    <property type="match status" value="1"/>
</dbReference>
<dbReference type="GO" id="GO:0000146">
    <property type="term" value="F:microfilament motor activity"/>
    <property type="evidence" value="ECO:0007669"/>
    <property type="project" value="TreeGrafter"/>
</dbReference>
<feature type="region of interest" description="Disordered" evidence="7">
    <location>
        <begin position="1367"/>
        <end position="1387"/>
    </location>
</feature>
<feature type="compositionally biased region" description="Polar residues" evidence="7">
    <location>
        <begin position="1098"/>
        <end position="1149"/>
    </location>
</feature>
<comment type="similarity">
    <text evidence="2">Belongs to the CLASP family.</text>
</comment>
<organism evidence="9 10">
    <name type="scientific">Thelephora terrestris</name>
    <dbReference type="NCBI Taxonomy" id="56493"/>
    <lineage>
        <taxon>Eukaryota</taxon>
        <taxon>Fungi</taxon>
        <taxon>Dikarya</taxon>
        <taxon>Basidiomycota</taxon>
        <taxon>Agaricomycotina</taxon>
        <taxon>Agaricomycetes</taxon>
        <taxon>Thelephorales</taxon>
        <taxon>Thelephoraceae</taxon>
        <taxon>Thelephora</taxon>
    </lineage>
</organism>
<feature type="region of interest" description="Disordered" evidence="7">
    <location>
        <begin position="851"/>
        <end position="898"/>
    </location>
</feature>
<feature type="compositionally biased region" description="Polar residues" evidence="7">
    <location>
        <begin position="438"/>
        <end position="448"/>
    </location>
</feature>
<comment type="subcellular location">
    <subcellularLocation>
        <location evidence="1">Cytoplasm</location>
        <location evidence="1">Cytoskeleton</location>
        <location evidence="1">Spindle</location>
    </subcellularLocation>
</comment>
<dbReference type="Pfam" id="PF12348">
    <property type="entry name" value="CLASP_N"/>
    <property type="match status" value="1"/>
</dbReference>
<feature type="region of interest" description="Disordered" evidence="7">
    <location>
        <begin position="350"/>
        <end position="548"/>
    </location>
</feature>
<dbReference type="GO" id="GO:0051301">
    <property type="term" value="P:cell division"/>
    <property type="evidence" value="ECO:0007669"/>
    <property type="project" value="UniProtKB-KW"/>
</dbReference>
<proteinExistence type="inferred from homology"/>
<keyword evidence="5" id="KW-0131">Cell cycle</keyword>
<evidence type="ECO:0000259" key="8">
    <source>
        <dbReference type="PROSITE" id="PS50245"/>
    </source>
</evidence>
<keyword evidence="3" id="KW-0132">Cell division</keyword>
<evidence type="ECO:0000313" key="10">
    <source>
        <dbReference type="Proteomes" id="UP000736335"/>
    </source>
</evidence>
<evidence type="ECO:0000256" key="1">
    <source>
        <dbReference type="ARBA" id="ARBA00004186"/>
    </source>
</evidence>
<evidence type="ECO:0000256" key="3">
    <source>
        <dbReference type="ARBA" id="ARBA00022618"/>
    </source>
</evidence>
<dbReference type="Gene3D" id="1.25.10.10">
    <property type="entry name" value="Leucine-rich Repeat Variant"/>
    <property type="match status" value="1"/>
</dbReference>
<dbReference type="InterPro" id="IPR011989">
    <property type="entry name" value="ARM-like"/>
</dbReference>
<feature type="compositionally biased region" description="Polar residues" evidence="7">
    <location>
        <begin position="986"/>
        <end position="999"/>
    </location>
</feature>
<dbReference type="EMBL" id="WIUZ02000001">
    <property type="protein sequence ID" value="KAF9793347.1"/>
    <property type="molecule type" value="Genomic_DNA"/>
</dbReference>
<dbReference type="GO" id="GO:0005874">
    <property type="term" value="C:microtubule"/>
    <property type="evidence" value="ECO:0007669"/>
    <property type="project" value="UniProtKB-KW"/>
</dbReference>
<feature type="compositionally biased region" description="Low complexity" evidence="7">
    <location>
        <begin position="1367"/>
        <end position="1378"/>
    </location>
</feature>
<gene>
    <name evidence="9" type="ORF">BJ322DRAFT_1016883</name>
</gene>
<keyword evidence="4" id="KW-0493">Microtubule</keyword>
<dbReference type="SUPFAM" id="SSF48371">
    <property type="entry name" value="ARM repeat"/>
    <property type="match status" value="1"/>
</dbReference>
<feature type="compositionally biased region" description="Polar residues" evidence="7">
    <location>
        <begin position="405"/>
        <end position="414"/>
    </location>
</feature>
<dbReference type="GO" id="GO:0005737">
    <property type="term" value="C:cytoplasm"/>
    <property type="evidence" value="ECO:0007669"/>
    <property type="project" value="TreeGrafter"/>
</dbReference>
<dbReference type="InterPro" id="IPR016024">
    <property type="entry name" value="ARM-type_fold"/>
</dbReference>
<dbReference type="GO" id="GO:0051015">
    <property type="term" value="F:actin filament binding"/>
    <property type="evidence" value="ECO:0007669"/>
    <property type="project" value="TreeGrafter"/>
</dbReference>
<feature type="compositionally biased region" description="Low complexity" evidence="7">
    <location>
        <begin position="1303"/>
        <end position="1320"/>
    </location>
</feature>
<feature type="domain" description="CAP-Gly" evidence="8">
    <location>
        <begin position="1025"/>
        <end position="1070"/>
    </location>
</feature>
<dbReference type="InterPro" id="IPR024395">
    <property type="entry name" value="CLASP_N_dom"/>
</dbReference>
<dbReference type="InterPro" id="IPR000938">
    <property type="entry name" value="CAP-Gly_domain"/>
</dbReference>
<dbReference type="OrthoDB" id="2130750at2759"/>
<feature type="coiled-coil region" evidence="6">
    <location>
        <begin position="1395"/>
        <end position="1496"/>
    </location>
</feature>
<accession>A0A9P6HTZ0</accession>
<evidence type="ECO:0000256" key="5">
    <source>
        <dbReference type="ARBA" id="ARBA00022776"/>
    </source>
</evidence>
<keyword evidence="10" id="KW-1185">Reference proteome</keyword>
<reference evidence="9" key="1">
    <citation type="journal article" date="2020" name="Nat. Commun.">
        <title>Large-scale genome sequencing of mycorrhizal fungi provides insights into the early evolution of symbiotic traits.</title>
        <authorList>
            <person name="Miyauchi S."/>
            <person name="Kiss E."/>
            <person name="Kuo A."/>
            <person name="Drula E."/>
            <person name="Kohler A."/>
            <person name="Sanchez-Garcia M."/>
            <person name="Morin E."/>
            <person name="Andreopoulos B."/>
            <person name="Barry K.W."/>
            <person name="Bonito G."/>
            <person name="Buee M."/>
            <person name="Carver A."/>
            <person name="Chen C."/>
            <person name="Cichocki N."/>
            <person name="Clum A."/>
            <person name="Culley D."/>
            <person name="Crous P.W."/>
            <person name="Fauchery L."/>
            <person name="Girlanda M."/>
            <person name="Hayes R.D."/>
            <person name="Keri Z."/>
            <person name="LaButti K."/>
            <person name="Lipzen A."/>
            <person name="Lombard V."/>
            <person name="Magnuson J."/>
            <person name="Maillard F."/>
            <person name="Murat C."/>
            <person name="Nolan M."/>
            <person name="Ohm R.A."/>
            <person name="Pangilinan J."/>
            <person name="Pereira M.F."/>
            <person name="Perotto S."/>
            <person name="Peter M."/>
            <person name="Pfister S."/>
            <person name="Riley R."/>
            <person name="Sitrit Y."/>
            <person name="Stielow J.B."/>
            <person name="Szollosi G."/>
            <person name="Zifcakova L."/>
            <person name="Stursova M."/>
            <person name="Spatafora J.W."/>
            <person name="Tedersoo L."/>
            <person name="Vaario L.M."/>
            <person name="Yamada A."/>
            <person name="Yan M."/>
            <person name="Wang P."/>
            <person name="Xu J."/>
            <person name="Bruns T."/>
            <person name="Baldrian P."/>
            <person name="Vilgalys R."/>
            <person name="Dunand C."/>
            <person name="Henrissat B."/>
            <person name="Grigoriev I.V."/>
            <person name="Hibbett D."/>
            <person name="Nagy L.G."/>
            <person name="Martin F.M."/>
        </authorList>
    </citation>
    <scope>NUCLEOTIDE SEQUENCE</scope>
    <source>
        <strain evidence="9">UH-Tt-Lm1</strain>
    </source>
</reference>
<dbReference type="Proteomes" id="UP000736335">
    <property type="component" value="Unassembled WGS sequence"/>
</dbReference>
<dbReference type="Pfam" id="PF01302">
    <property type="entry name" value="CAP_GLY"/>
    <property type="match status" value="1"/>
</dbReference>
<keyword evidence="6" id="KW-0175">Coiled coil</keyword>
<feature type="compositionally biased region" description="Low complexity" evidence="7">
    <location>
        <begin position="1150"/>
        <end position="1163"/>
    </location>
</feature>
<evidence type="ECO:0000313" key="9">
    <source>
        <dbReference type="EMBL" id="KAF9793347.1"/>
    </source>
</evidence>
<evidence type="ECO:0000256" key="7">
    <source>
        <dbReference type="SAM" id="MobiDB-lite"/>
    </source>
</evidence>
<comment type="caution">
    <text evidence="9">The sequence shown here is derived from an EMBL/GenBank/DDBJ whole genome shotgun (WGS) entry which is preliminary data.</text>
</comment>
<keyword evidence="5" id="KW-0498">Mitosis</keyword>
<dbReference type="Gene3D" id="2.30.30.190">
    <property type="entry name" value="CAP Gly-rich-like domain"/>
    <property type="match status" value="1"/>
</dbReference>
<feature type="region of interest" description="Disordered" evidence="7">
    <location>
        <begin position="976"/>
        <end position="999"/>
    </location>
</feature>
<feature type="compositionally biased region" description="Low complexity" evidence="7">
    <location>
        <begin position="1088"/>
        <end position="1097"/>
    </location>
</feature>
<protein>
    <recommendedName>
        <fullName evidence="8">CAP-Gly domain-containing protein</fullName>
    </recommendedName>
</protein>
<dbReference type="GO" id="GO:0032982">
    <property type="term" value="C:myosin filament"/>
    <property type="evidence" value="ECO:0007669"/>
    <property type="project" value="TreeGrafter"/>
</dbReference>
<name>A0A9P6HTZ0_9AGAM</name>
<feature type="compositionally biased region" description="Low complexity" evidence="7">
    <location>
        <begin position="1241"/>
        <end position="1264"/>
    </location>
</feature>
<dbReference type="PROSITE" id="PS00845">
    <property type="entry name" value="CAP_GLY_1"/>
    <property type="match status" value="1"/>
</dbReference>